<protein>
    <submittedName>
        <fullName evidence="1">Uncharacterized protein</fullName>
    </submittedName>
</protein>
<dbReference type="EMBL" id="QORE01000198">
    <property type="protein sequence ID" value="RCI75292.1"/>
    <property type="molecule type" value="Genomic_DNA"/>
</dbReference>
<accession>A0A367MDQ3</accession>
<dbReference type="RefSeq" id="WP_033949351.1">
    <property type="nucleotide sequence ID" value="NZ_CAADLH010000319.1"/>
</dbReference>
<dbReference type="AlphaFoldDB" id="A0A367MDQ3"/>
<dbReference type="Proteomes" id="UP000253594">
    <property type="component" value="Unassembled WGS sequence"/>
</dbReference>
<comment type="caution">
    <text evidence="1">The sequence shown here is derived from an EMBL/GenBank/DDBJ whole genome shotgun (WGS) entry which is preliminary data.</text>
</comment>
<evidence type="ECO:0000313" key="1">
    <source>
        <dbReference type="EMBL" id="RCI75292.1"/>
    </source>
</evidence>
<sequence>MRWYVYEVYPIDYGWDYLHSLSDVMARLSADSLHDEANEKGYDLSVVKSFVDDWESAKMAASSKGWEGDFRHKPVVFWIPIEDRFEHGFVFKQDNNGTTFVVSPVELPWLGSYR</sequence>
<reference evidence="1 2" key="1">
    <citation type="submission" date="2018-07" db="EMBL/GenBank/DDBJ databases">
        <title>Mechanisms of high-level aminoglycoside resistance among Gram-negative pathogens in Brazil.</title>
        <authorList>
            <person name="Ballaben A.S."/>
            <person name="Darini A.L.C."/>
            <person name="Doi Y."/>
        </authorList>
    </citation>
    <scope>NUCLEOTIDE SEQUENCE [LARGE SCALE GENOMIC DNA]</scope>
    <source>
        <strain evidence="1 2">B2-305</strain>
    </source>
</reference>
<name>A0A367MDQ3_PSEAI</name>
<gene>
    <name evidence="1" type="ORF">DT376_08380</name>
</gene>
<organism evidence="1 2">
    <name type="scientific">Pseudomonas aeruginosa</name>
    <dbReference type="NCBI Taxonomy" id="287"/>
    <lineage>
        <taxon>Bacteria</taxon>
        <taxon>Pseudomonadati</taxon>
        <taxon>Pseudomonadota</taxon>
        <taxon>Gammaproteobacteria</taxon>
        <taxon>Pseudomonadales</taxon>
        <taxon>Pseudomonadaceae</taxon>
        <taxon>Pseudomonas</taxon>
    </lineage>
</organism>
<proteinExistence type="predicted"/>
<evidence type="ECO:0000313" key="2">
    <source>
        <dbReference type="Proteomes" id="UP000253594"/>
    </source>
</evidence>